<comment type="similarity">
    <text evidence="1">Belongs to the EXO5 family.</text>
</comment>
<dbReference type="PANTHER" id="PTHR14464:SF4">
    <property type="entry name" value="EXONUCLEASE V"/>
    <property type="match status" value="1"/>
</dbReference>
<reference evidence="3" key="1">
    <citation type="submission" date="2023-08" db="EMBL/GenBank/DDBJ databases">
        <title>A de novo genome assembly of Solanum verrucosum Schlechtendal, a Mexican diploid species geographically isolated from the other diploid A-genome species in potato relatives.</title>
        <authorList>
            <person name="Hosaka K."/>
        </authorList>
    </citation>
    <scope>NUCLEOTIDE SEQUENCE</scope>
    <source>
        <tissue evidence="3">Young leaves</tissue>
    </source>
</reference>
<dbReference type="GO" id="GO:0005634">
    <property type="term" value="C:nucleus"/>
    <property type="evidence" value="ECO:0007669"/>
    <property type="project" value="TreeGrafter"/>
</dbReference>
<dbReference type="Pfam" id="PF09810">
    <property type="entry name" value="Exo5"/>
    <property type="match status" value="1"/>
</dbReference>
<dbReference type="GO" id="GO:0036297">
    <property type="term" value="P:interstrand cross-link repair"/>
    <property type="evidence" value="ECO:0007669"/>
    <property type="project" value="TreeGrafter"/>
</dbReference>
<evidence type="ECO:0000256" key="2">
    <source>
        <dbReference type="SAM" id="MobiDB-lite"/>
    </source>
</evidence>
<proteinExistence type="inferred from homology"/>
<accession>A0AAF0PWM7</accession>
<evidence type="ECO:0000313" key="4">
    <source>
        <dbReference type="Proteomes" id="UP001234989"/>
    </source>
</evidence>
<keyword evidence="4" id="KW-1185">Reference proteome</keyword>
<dbReference type="Proteomes" id="UP001234989">
    <property type="component" value="Chromosome 1"/>
</dbReference>
<organism evidence="3 4">
    <name type="scientific">Solanum verrucosum</name>
    <dbReference type="NCBI Taxonomy" id="315347"/>
    <lineage>
        <taxon>Eukaryota</taxon>
        <taxon>Viridiplantae</taxon>
        <taxon>Streptophyta</taxon>
        <taxon>Embryophyta</taxon>
        <taxon>Tracheophyta</taxon>
        <taxon>Spermatophyta</taxon>
        <taxon>Magnoliopsida</taxon>
        <taxon>eudicotyledons</taxon>
        <taxon>Gunneridae</taxon>
        <taxon>Pentapetalae</taxon>
        <taxon>asterids</taxon>
        <taxon>lamiids</taxon>
        <taxon>Solanales</taxon>
        <taxon>Solanaceae</taxon>
        <taxon>Solanoideae</taxon>
        <taxon>Solaneae</taxon>
        <taxon>Solanum</taxon>
    </lineage>
</organism>
<sequence length="203" mass="23296">MLATPDDFDDDAMGAEDDLRVLAGAGVEPIDDVNDEASDDVATSDDSEMDSDMEFYREVEKQHSAKLAAKEKMYSRSPETVVDGKRQPDKWRMRVFHRLKREVGPCHFFTLHASLNTAFRNGVKKYGVYSSLWQTRKDQSYEAGRRSRHEALEEEVIKKVKVRDDSTEDVWAFMLLNFIVGANQLLFDGLTRELPLVSLFFTF</sequence>
<feature type="compositionally biased region" description="Acidic residues" evidence="2">
    <location>
        <begin position="1"/>
        <end position="16"/>
    </location>
</feature>
<feature type="compositionally biased region" description="Acidic residues" evidence="2">
    <location>
        <begin position="29"/>
        <end position="50"/>
    </location>
</feature>
<gene>
    <name evidence="3" type="ORF">MTR67_003930</name>
</gene>
<dbReference type="GO" id="GO:0045145">
    <property type="term" value="F:single-stranded DNA 5'-3' DNA exonuclease activity"/>
    <property type="evidence" value="ECO:0007669"/>
    <property type="project" value="InterPro"/>
</dbReference>
<dbReference type="InterPro" id="IPR019190">
    <property type="entry name" value="EXOV"/>
</dbReference>
<name>A0AAF0PWM7_SOLVR</name>
<feature type="region of interest" description="Disordered" evidence="2">
    <location>
        <begin position="1"/>
        <end position="50"/>
    </location>
</feature>
<dbReference type="AlphaFoldDB" id="A0AAF0PWM7"/>
<dbReference type="PANTHER" id="PTHR14464">
    <property type="entry name" value="EXONUCLEASE V"/>
    <property type="match status" value="1"/>
</dbReference>
<evidence type="ECO:0000313" key="3">
    <source>
        <dbReference type="EMBL" id="WMV10545.1"/>
    </source>
</evidence>
<protein>
    <submittedName>
        <fullName evidence="3">Uncharacterized protein</fullName>
    </submittedName>
</protein>
<evidence type="ECO:0000256" key="1">
    <source>
        <dbReference type="ARBA" id="ARBA00009797"/>
    </source>
</evidence>
<dbReference type="EMBL" id="CP133612">
    <property type="protein sequence ID" value="WMV10545.1"/>
    <property type="molecule type" value="Genomic_DNA"/>
</dbReference>